<name>A0AAE4SCW4_9EURY</name>
<evidence type="ECO:0000259" key="10">
    <source>
        <dbReference type="PROSITE" id="PS50880"/>
    </source>
</evidence>
<dbReference type="Pfam" id="PF13662">
    <property type="entry name" value="Toprim_4"/>
    <property type="match status" value="1"/>
</dbReference>
<evidence type="ECO:0000256" key="2">
    <source>
        <dbReference type="ARBA" id="ARBA00022515"/>
    </source>
</evidence>
<dbReference type="HAMAP" id="MF_00007">
    <property type="entry name" value="DNA_primase_DnaG_arc"/>
    <property type="match status" value="1"/>
</dbReference>
<dbReference type="EC" id="2.7.7.101" evidence="9"/>
<keyword evidence="6" id="KW-0479">Metal-binding</keyword>
<gene>
    <name evidence="9" type="primary">dnaG</name>
    <name evidence="11" type="ORF">McpCs1_15800</name>
</gene>
<dbReference type="InterPro" id="IPR050219">
    <property type="entry name" value="DnaG_primase"/>
</dbReference>
<dbReference type="GO" id="GO:1990077">
    <property type="term" value="C:primosome complex"/>
    <property type="evidence" value="ECO:0007669"/>
    <property type="project" value="UniProtKB-KW"/>
</dbReference>
<keyword evidence="8 9" id="KW-0804">Transcription</keyword>
<dbReference type="Gene3D" id="3.40.1360.10">
    <property type="match status" value="1"/>
</dbReference>
<comment type="similarity">
    <text evidence="9">Belongs to the archaeal DnaG primase family.</text>
</comment>
<dbReference type="RefSeq" id="WP_338096684.1">
    <property type="nucleotide sequence ID" value="NZ_JAWDKB010000006.1"/>
</dbReference>
<dbReference type="CDD" id="cd01029">
    <property type="entry name" value="TOPRIM_primases"/>
    <property type="match status" value="1"/>
</dbReference>
<protein>
    <recommendedName>
        <fullName evidence="9">DNA primase DnaG</fullName>
        <ecNumber evidence="9">2.7.7.101</ecNumber>
    </recommendedName>
</protein>
<keyword evidence="4 9" id="KW-0548">Nucleotidyltransferase</keyword>
<evidence type="ECO:0000256" key="1">
    <source>
        <dbReference type="ARBA" id="ARBA00022478"/>
    </source>
</evidence>
<dbReference type="InterPro" id="IPR034154">
    <property type="entry name" value="TOPRIM_DnaG/twinkle"/>
</dbReference>
<organism evidence="11 12">
    <name type="scientific">Methanorbis rubei</name>
    <dbReference type="NCBI Taxonomy" id="3028300"/>
    <lineage>
        <taxon>Archaea</taxon>
        <taxon>Methanobacteriati</taxon>
        <taxon>Methanobacteriota</taxon>
        <taxon>Stenosarchaea group</taxon>
        <taxon>Methanomicrobia</taxon>
        <taxon>Methanomicrobiales</taxon>
        <taxon>Methanocorpusculaceae</taxon>
        <taxon>Methanorbis</taxon>
    </lineage>
</organism>
<evidence type="ECO:0000256" key="9">
    <source>
        <dbReference type="HAMAP-Rule" id="MF_00007"/>
    </source>
</evidence>
<keyword evidence="2 9" id="KW-0639">Primosome</keyword>
<dbReference type="GO" id="GO:0003899">
    <property type="term" value="F:DNA-directed RNA polymerase activity"/>
    <property type="evidence" value="ECO:0007669"/>
    <property type="project" value="UniProtKB-UniRule"/>
</dbReference>
<keyword evidence="5 9" id="KW-0235">DNA replication</keyword>
<comment type="catalytic activity">
    <reaction evidence="9">
        <text>ssDNA + n NTP = ssDNA/pppN(pN)n-1 hybrid + (n-1) diphosphate.</text>
        <dbReference type="EC" id="2.7.7.101"/>
    </reaction>
</comment>
<dbReference type="GO" id="GO:0000428">
    <property type="term" value="C:DNA-directed RNA polymerase complex"/>
    <property type="evidence" value="ECO:0007669"/>
    <property type="project" value="UniProtKB-KW"/>
</dbReference>
<dbReference type="InterPro" id="IPR006171">
    <property type="entry name" value="TOPRIM_dom"/>
</dbReference>
<dbReference type="SUPFAM" id="SSF56731">
    <property type="entry name" value="DNA primase core"/>
    <property type="match status" value="1"/>
</dbReference>
<dbReference type="InterPro" id="IPR020607">
    <property type="entry name" value="Primase_DnaG_arc"/>
</dbReference>
<feature type="domain" description="Toprim" evidence="10">
    <location>
        <begin position="171"/>
        <end position="250"/>
    </location>
</feature>
<dbReference type="GO" id="GO:0046872">
    <property type="term" value="F:metal ion binding"/>
    <property type="evidence" value="ECO:0007669"/>
    <property type="project" value="UniProtKB-KW"/>
</dbReference>
<dbReference type="SMART" id="SM00493">
    <property type="entry name" value="TOPRIM"/>
    <property type="match status" value="1"/>
</dbReference>
<keyword evidence="7" id="KW-0460">Magnesium</keyword>
<evidence type="ECO:0000256" key="4">
    <source>
        <dbReference type="ARBA" id="ARBA00022695"/>
    </source>
</evidence>
<comment type="caution">
    <text evidence="11">The sequence shown here is derived from an EMBL/GenBank/DDBJ whole genome shotgun (WGS) entry which is preliminary data.</text>
</comment>
<dbReference type="NCBIfam" id="NF003108">
    <property type="entry name" value="PRK04031.1-1"/>
    <property type="match status" value="1"/>
</dbReference>
<proteinExistence type="inferred from homology"/>
<dbReference type="PANTHER" id="PTHR30313:SF2">
    <property type="entry name" value="DNA PRIMASE"/>
    <property type="match status" value="1"/>
</dbReference>
<dbReference type="AlphaFoldDB" id="A0AAE4SCW4"/>
<keyword evidence="3 9" id="KW-0808">Transferase</keyword>
<dbReference type="EMBL" id="JAWDKB010000006">
    <property type="protein sequence ID" value="MDV0444183.1"/>
    <property type="molecule type" value="Genomic_DNA"/>
</dbReference>
<dbReference type="GO" id="GO:0000178">
    <property type="term" value="C:exosome (RNase complex)"/>
    <property type="evidence" value="ECO:0007669"/>
    <property type="project" value="InterPro"/>
</dbReference>
<evidence type="ECO:0000313" key="11">
    <source>
        <dbReference type="EMBL" id="MDV0444183.1"/>
    </source>
</evidence>
<dbReference type="GO" id="GO:0006269">
    <property type="term" value="P:DNA replication, synthesis of primer"/>
    <property type="evidence" value="ECO:0007669"/>
    <property type="project" value="UniProtKB-UniRule"/>
</dbReference>
<sequence length="512" mass="54942">MYSPDTTKYLIHIHIEAEGVVEKPDVVGAVFGQTEGLLGEDMDLRDLQRSGRVGRIDVQITSKHGKTTGELYVASSLDRAETAILAASLETIERVGPCVSIIKVQGIEDLRAIKRRQIVDRAKELLLESFDDVGISTNDILAEVRESIRVEKVSSIGEERLPAGPNVMDSDAIIIVEGRADVLNLLKCGIKNTVAVEGTKVPQTVVELSIKKNTTVFVDGDRGGDLILRELLQVAEIDFVAFSPRGRSVEDMSRKEIVKSLRNKIPADTLRAQITRDEPIADLVPDLVSMHDVTADLAMMQAVSEPEVPSAVSVPLSEPVVPVPAVIPEAVPLVPAPVPISEPAPAVPAVPEKTTRSKKTAAVSAEPVVPPQKVAEVPLASVAVITGEPEPASVPAPAPAPASVPKTKQAAPAVPPVLVAEPRTIAEHSDWMRQTGRARVLTADGAIHGDYSLSEMRDILPKLKGDFAGVIIDEVVNQRFVDTAAEKGMKFVVAKNFDGIVRRPVSIRMILL</sequence>
<evidence type="ECO:0000256" key="8">
    <source>
        <dbReference type="ARBA" id="ARBA00023163"/>
    </source>
</evidence>
<evidence type="ECO:0000256" key="6">
    <source>
        <dbReference type="ARBA" id="ARBA00022723"/>
    </source>
</evidence>
<dbReference type="PROSITE" id="PS50880">
    <property type="entry name" value="TOPRIM"/>
    <property type="match status" value="1"/>
</dbReference>
<dbReference type="Proteomes" id="UP001283212">
    <property type="component" value="Unassembled WGS sequence"/>
</dbReference>
<dbReference type="PANTHER" id="PTHR30313">
    <property type="entry name" value="DNA PRIMASE"/>
    <property type="match status" value="1"/>
</dbReference>
<keyword evidence="12" id="KW-1185">Reference proteome</keyword>
<accession>A0AAE4SCW4</accession>
<evidence type="ECO:0000256" key="3">
    <source>
        <dbReference type="ARBA" id="ARBA00022679"/>
    </source>
</evidence>
<comment type="subunit">
    <text evidence="9">Forms a ternary complex with MCM helicase and DNA.</text>
</comment>
<evidence type="ECO:0000256" key="7">
    <source>
        <dbReference type="ARBA" id="ARBA00022842"/>
    </source>
</evidence>
<dbReference type="GO" id="GO:0005737">
    <property type="term" value="C:cytoplasm"/>
    <property type="evidence" value="ECO:0007669"/>
    <property type="project" value="TreeGrafter"/>
</dbReference>
<dbReference type="GO" id="GO:0008143">
    <property type="term" value="F:poly(A) binding"/>
    <property type="evidence" value="ECO:0007669"/>
    <property type="project" value="InterPro"/>
</dbReference>
<reference evidence="11 12" key="1">
    <citation type="submission" date="2023-06" db="EMBL/GenBank/DDBJ databases">
        <title>Genome sequence of Methancorpusculaceae sp. Cs1.</title>
        <authorList>
            <person name="Protasov E."/>
            <person name="Platt K."/>
            <person name="Poehlein A."/>
            <person name="Daniel R."/>
            <person name="Brune A."/>
        </authorList>
    </citation>
    <scope>NUCLEOTIDE SEQUENCE [LARGE SCALE GENOMIC DNA]</scope>
    <source>
        <strain evidence="11 12">Cs1</strain>
    </source>
</reference>
<keyword evidence="1 9" id="KW-0240">DNA-directed RNA polymerase</keyword>
<comment type="function">
    <text evidence="9">RNA polymerase that catalyzes the synthesis of short RNA molecules used as primers for DNA polymerase during DNA replication.</text>
</comment>
<evidence type="ECO:0000313" key="12">
    <source>
        <dbReference type="Proteomes" id="UP001283212"/>
    </source>
</evidence>
<evidence type="ECO:0000256" key="5">
    <source>
        <dbReference type="ARBA" id="ARBA00022705"/>
    </source>
</evidence>